<dbReference type="Proteomes" id="UP000694251">
    <property type="component" value="Chromosome 12"/>
</dbReference>
<feature type="domain" description="Reverse transcriptase Ty1/copia-type" evidence="2">
    <location>
        <begin position="148"/>
        <end position="375"/>
    </location>
</feature>
<feature type="compositionally biased region" description="Low complexity" evidence="1">
    <location>
        <begin position="48"/>
        <end position="85"/>
    </location>
</feature>
<dbReference type="PANTHER" id="PTHR11439:SF489">
    <property type="entry name" value="RNA-DIRECTED DNA POLYMERASE"/>
    <property type="match status" value="1"/>
</dbReference>
<accession>A0A8T1YNL8</accession>
<reference evidence="3 4" key="1">
    <citation type="submission" date="2020-12" db="EMBL/GenBank/DDBJ databases">
        <title>Concerted genomic and epigenomic changes stabilize Arabidopsis allopolyploids.</title>
        <authorList>
            <person name="Chen Z."/>
        </authorList>
    </citation>
    <scope>NUCLEOTIDE SEQUENCE [LARGE SCALE GENOMIC DNA]</scope>
    <source>
        <strain evidence="3">As9502</strain>
        <tissue evidence="3">Leaf</tissue>
    </source>
</reference>
<dbReference type="AlphaFoldDB" id="A0A8T1YNL8"/>
<evidence type="ECO:0000259" key="2">
    <source>
        <dbReference type="Pfam" id="PF07727"/>
    </source>
</evidence>
<sequence length="485" mass="54527">MFTNSTPTVSTSSSDNSSVSTSVRPDSSSPRSSMGPNLSSAQHEFMAQTQSEAHVQQAQQAQTTVGAHQAQSQTLLSTSSSRSAQNPTNVHMIETNSKKGIAKPNTKYTLAMTLAKSSSHEPRTPQQALRDEKWCHAMSEEYNAQTSNHIWDLVPPPSPQVNIVGCKTIFTTKYNLDGTILRCKARLVAKGYNQQHGLDYSEIFSPVWPIRQLDVNNAFLQGNMKEDVYMVQPPRFVDSDRPEYVCHLKKALYGLKQAPHAWYLELRNFLLSVGFQNSIADTSLFILKREKSFIYMLIYVDDILVTGNDNELMKQTLDMLANRFSVKDHEELSYVLGIEAKRTSSSLHLTQRRYILDLLERTNMLSANTVSTPMVSSPKLTLHSCTPLTDATECRCIVGSLQYLAFTRPDISYDTNRLSQFMHSPTDAHWQAVKRVLRYLAATPSHDIFLSRRNSPTLHAFSDSDWAGDNDDYISTNGYIVYLGT</sequence>
<comment type="caution">
    <text evidence="3">The sequence shown here is derived from an EMBL/GenBank/DDBJ whole genome shotgun (WGS) entry which is preliminary data.</text>
</comment>
<feature type="region of interest" description="Disordered" evidence="1">
    <location>
        <begin position="1"/>
        <end position="104"/>
    </location>
</feature>
<feature type="compositionally biased region" description="Low complexity" evidence="1">
    <location>
        <begin position="1"/>
        <end position="40"/>
    </location>
</feature>
<protein>
    <submittedName>
        <fullName evidence="3">Reverse transcriptase RNA-dependent DNA polymerase</fullName>
    </submittedName>
</protein>
<keyword evidence="3" id="KW-0808">Transferase</keyword>
<dbReference type="OrthoDB" id="7473114at2759"/>
<dbReference type="GO" id="GO:0003964">
    <property type="term" value="F:RNA-directed DNA polymerase activity"/>
    <property type="evidence" value="ECO:0007669"/>
    <property type="project" value="UniProtKB-KW"/>
</dbReference>
<dbReference type="PANTHER" id="PTHR11439">
    <property type="entry name" value="GAG-POL-RELATED RETROTRANSPOSON"/>
    <property type="match status" value="1"/>
</dbReference>
<organism evidence="3 4">
    <name type="scientific">Arabidopsis suecica</name>
    <name type="common">Swedish thale-cress</name>
    <name type="synonym">Cardaminopsis suecica</name>
    <dbReference type="NCBI Taxonomy" id="45249"/>
    <lineage>
        <taxon>Eukaryota</taxon>
        <taxon>Viridiplantae</taxon>
        <taxon>Streptophyta</taxon>
        <taxon>Embryophyta</taxon>
        <taxon>Tracheophyta</taxon>
        <taxon>Spermatophyta</taxon>
        <taxon>Magnoliopsida</taxon>
        <taxon>eudicotyledons</taxon>
        <taxon>Gunneridae</taxon>
        <taxon>Pentapetalae</taxon>
        <taxon>rosids</taxon>
        <taxon>malvids</taxon>
        <taxon>Brassicales</taxon>
        <taxon>Brassicaceae</taxon>
        <taxon>Camelineae</taxon>
        <taxon>Arabidopsis</taxon>
    </lineage>
</organism>
<dbReference type="InterPro" id="IPR013103">
    <property type="entry name" value="RVT_2"/>
</dbReference>
<gene>
    <name evidence="3" type="ORF">ISN44_As12g028430</name>
</gene>
<proteinExistence type="predicted"/>
<keyword evidence="4" id="KW-1185">Reference proteome</keyword>
<evidence type="ECO:0000256" key="1">
    <source>
        <dbReference type="SAM" id="MobiDB-lite"/>
    </source>
</evidence>
<evidence type="ECO:0000313" key="4">
    <source>
        <dbReference type="Proteomes" id="UP000694251"/>
    </source>
</evidence>
<name>A0A8T1YNL8_ARASU</name>
<dbReference type="EMBL" id="JAEFBJ010000012">
    <property type="protein sequence ID" value="KAG7547624.1"/>
    <property type="molecule type" value="Genomic_DNA"/>
</dbReference>
<keyword evidence="3" id="KW-0695">RNA-directed DNA polymerase</keyword>
<dbReference type="Pfam" id="PF07727">
    <property type="entry name" value="RVT_2"/>
    <property type="match status" value="1"/>
</dbReference>
<keyword evidence="3" id="KW-0548">Nucleotidyltransferase</keyword>
<evidence type="ECO:0000313" key="3">
    <source>
        <dbReference type="EMBL" id="KAG7547624.1"/>
    </source>
</evidence>